<comment type="subunit">
    <text evidence="15">Heterotrimer of RecB, RecC and RecD. All subunits contribute to DNA-binding. Interacts with RecA.</text>
</comment>
<feature type="domain" description="UvrD-like helicase ATP-binding" evidence="17">
    <location>
        <begin position="1"/>
        <end position="308"/>
    </location>
</feature>
<protein>
    <recommendedName>
        <fullName evidence="15">RecBCD enzyme subunit RecB</fullName>
        <ecNumber evidence="15">3.1.11.5</ecNumber>
        <ecNumber evidence="15">5.6.2.4</ecNumber>
    </recommendedName>
    <alternativeName>
        <fullName evidence="15">DNA 3'-5' helicase subunit RecB</fullName>
    </alternativeName>
    <alternativeName>
        <fullName evidence="15">Exonuclease V subunit RecB</fullName>
        <shortName evidence="15">ExoV subunit RecB</shortName>
    </alternativeName>
    <alternativeName>
        <fullName evidence="15">Helicase/nuclease RecBCD subunit RecB</fullName>
    </alternativeName>
</protein>
<comment type="similarity">
    <text evidence="15">Belongs to the helicase family. UvrD subfamily.</text>
</comment>
<keyword evidence="8 15" id="KW-0067">ATP-binding</keyword>
<keyword evidence="1 15" id="KW-0540">Nuclease</keyword>
<dbReference type="InterPro" id="IPR004586">
    <property type="entry name" value="RecB"/>
</dbReference>
<organism evidence="19 20">
    <name type="scientific">Leptospira ainlahdjerensis</name>
    <dbReference type="NCBI Taxonomy" id="2810033"/>
    <lineage>
        <taxon>Bacteria</taxon>
        <taxon>Pseudomonadati</taxon>
        <taxon>Spirochaetota</taxon>
        <taxon>Spirochaetia</taxon>
        <taxon>Leptospirales</taxon>
        <taxon>Leptospiraceae</taxon>
        <taxon>Leptospira</taxon>
    </lineage>
</organism>
<dbReference type="Gene3D" id="3.40.50.300">
    <property type="entry name" value="P-loop containing nucleotide triphosphate hydrolases"/>
    <property type="match status" value="3"/>
</dbReference>
<keyword evidence="6 15" id="KW-0347">Helicase</keyword>
<keyword evidence="10 15" id="KW-0238">DNA-binding</keyword>
<dbReference type="EMBL" id="JAFFPU010000006">
    <property type="protein sequence ID" value="MBM9575873.1"/>
    <property type="molecule type" value="Genomic_DNA"/>
</dbReference>
<proteinExistence type="inferred from homology"/>
<evidence type="ECO:0000256" key="4">
    <source>
        <dbReference type="ARBA" id="ARBA00022763"/>
    </source>
</evidence>
<evidence type="ECO:0000256" key="1">
    <source>
        <dbReference type="ARBA" id="ARBA00022722"/>
    </source>
</evidence>
<feature type="binding site" evidence="15">
    <location>
        <position position="956"/>
    </location>
    <ligand>
        <name>Mg(2+)</name>
        <dbReference type="ChEBI" id="CHEBI:18420"/>
    </ligand>
</feature>
<evidence type="ECO:0000256" key="9">
    <source>
        <dbReference type="ARBA" id="ARBA00022842"/>
    </source>
</evidence>
<dbReference type="InterPro" id="IPR038726">
    <property type="entry name" value="PDDEXK_AddAB-type"/>
</dbReference>
<dbReference type="PANTHER" id="PTHR11070">
    <property type="entry name" value="UVRD / RECB / PCRA DNA HELICASE FAMILY MEMBER"/>
    <property type="match status" value="1"/>
</dbReference>
<evidence type="ECO:0000256" key="13">
    <source>
        <dbReference type="ARBA" id="ARBA00034617"/>
    </source>
</evidence>
<dbReference type="Pfam" id="PF13361">
    <property type="entry name" value="UvrD_C"/>
    <property type="match status" value="1"/>
</dbReference>
<evidence type="ECO:0000256" key="14">
    <source>
        <dbReference type="ARBA" id="ARBA00048988"/>
    </source>
</evidence>
<accession>A0ABS2U8J6</accession>
<dbReference type="PANTHER" id="PTHR11070:SF23">
    <property type="entry name" value="RECBCD ENZYME SUBUNIT RECB"/>
    <property type="match status" value="1"/>
</dbReference>
<dbReference type="InterPro" id="IPR014017">
    <property type="entry name" value="DNA_helicase_UvrD-like_C"/>
</dbReference>
<feature type="region of interest" description="DNA-binding and helicase activity, interacts with RecC" evidence="15">
    <location>
        <begin position="1"/>
        <end position="744"/>
    </location>
</feature>
<feature type="domain" description="UvrD-like helicase C-terminal" evidence="18">
    <location>
        <begin position="344"/>
        <end position="618"/>
    </location>
</feature>
<dbReference type="InterPro" id="IPR014016">
    <property type="entry name" value="UvrD-like_ATP-bd"/>
</dbReference>
<evidence type="ECO:0000256" key="12">
    <source>
        <dbReference type="ARBA" id="ARBA00023235"/>
    </source>
</evidence>
<dbReference type="SUPFAM" id="SSF52980">
    <property type="entry name" value="Restriction endonuclease-like"/>
    <property type="match status" value="1"/>
</dbReference>
<dbReference type="InterPro" id="IPR011335">
    <property type="entry name" value="Restrct_endonuc-II-like"/>
</dbReference>
<feature type="binding site" evidence="15">
    <location>
        <position position="943"/>
    </location>
    <ligand>
        <name>Mg(2+)</name>
        <dbReference type="ChEBI" id="CHEBI:18420"/>
    </ligand>
</feature>
<feature type="active site" description="For nuclease activity" evidence="15">
    <location>
        <position position="956"/>
    </location>
</feature>
<dbReference type="EC" id="5.6.2.4" evidence="15"/>
<dbReference type="Pfam" id="PF12705">
    <property type="entry name" value="PDDEXK_1"/>
    <property type="match status" value="1"/>
</dbReference>
<evidence type="ECO:0000256" key="16">
    <source>
        <dbReference type="PROSITE-ProRule" id="PRU00560"/>
    </source>
</evidence>
<gene>
    <name evidence="15" type="primary">recB</name>
    <name evidence="19" type="ORF">JWG45_01785</name>
</gene>
<keyword evidence="7 15" id="KW-0269">Exonuclease</keyword>
<evidence type="ECO:0000259" key="18">
    <source>
        <dbReference type="PROSITE" id="PS51217"/>
    </source>
</evidence>
<dbReference type="InterPro" id="IPR011604">
    <property type="entry name" value="PDDEXK-like_dom_sf"/>
</dbReference>
<evidence type="ECO:0000256" key="10">
    <source>
        <dbReference type="ARBA" id="ARBA00023125"/>
    </source>
</evidence>
<comment type="domain">
    <text evidence="15">The N-terminal DNA-binding domain is a ssDNA-dependent ATPase and has ATP-dependent 3'-5' helicase function. This domain interacts with RecC.</text>
</comment>
<evidence type="ECO:0000256" key="15">
    <source>
        <dbReference type="HAMAP-Rule" id="MF_01485"/>
    </source>
</evidence>
<name>A0ABS2U8J6_9LEPT</name>
<keyword evidence="2 15" id="KW-0479">Metal-binding</keyword>
<dbReference type="Gene3D" id="1.10.486.10">
    <property type="entry name" value="PCRA, domain 4"/>
    <property type="match status" value="1"/>
</dbReference>
<comment type="domain">
    <text evidence="15">The C-terminal domain has nuclease activity and interacts with RecD. It interacts with RecA, facilitating its loading onto ssDNA.</text>
</comment>
<dbReference type="SUPFAM" id="SSF52540">
    <property type="entry name" value="P-loop containing nucleoside triphosphate hydrolases"/>
    <property type="match status" value="1"/>
</dbReference>
<feature type="region of interest" description="Nuclease activity, interacts with RecD and RecA" evidence="15">
    <location>
        <begin position="772"/>
        <end position="1058"/>
    </location>
</feature>
<dbReference type="CDD" id="cd17932">
    <property type="entry name" value="DEXQc_UvrD"/>
    <property type="match status" value="1"/>
</dbReference>
<dbReference type="Gene3D" id="3.90.320.10">
    <property type="match status" value="1"/>
</dbReference>
<evidence type="ECO:0000256" key="8">
    <source>
        <dbReference type="ARBA" id="ARBA00022840"/>
    </source>
</evidence>
<keyword evidence="5 15" id="KW-0378">Hydrolase</keyword>
<dbReference type="Gene3D" id="1.10.3170.10">
    <property type="entry name" value="Recbcd, chain B, domain 2"/>
    <property type="match status" value="1"/>
</dbReference>
<comment type="miscellaneous">
    <text evidence="15">In the RecBCD complex, RecB has a slow 3'-5' helicase, an exonuclease activity and loads RecA onto ssDNA, RecD has a fast 5'-3' helicase activity, while RecC stimulates the ATPase and processivity of the RecB helicase and contributes to recognition of the Chi site.</text>
</comment>
<evidence type="ECO:0000256" key="5">
    <source>
        <dbReference type="ARBA" id="ARBA00022801"/>
    </source>
</evidence>
<sequence length="1058" mass="123679">MSGLTRPYKLKSSFIEASAGTGKTYTIMEIVGDLVQEYKIPLTNILILTYTEKAAGELKERLRKKLLQSDLTKEARELDQVTISTIHGFCNMILQEYPVETETPSNWILTDAKERLRIALYRLQHEEWKNRVDPNELESLLSESNYLENRDRILSAGAKILSGKNYSYNNDFATISRENFLQKTALIAKEMVEEEFKDGEWMSYDQMILKTKDSLKNPFLKTALQNRYQIGILDEFQDTDAAQYEIFSQLFLDSNPQESQRALYLIGDPKQSIYGFRGADIGTYLSAKKDLEKIHAEEIPLDINYRSVPELIKGYNEIFGGKTGEKSFFPIIEKGFETQPILYTDVKHPANEGKIRLSRRHKEGPIQIVRFQGRETWKTDDARIAWGQFIAEEILKLASPENSFSYETYDERSKTFQERRLNFKEIAILVKSKAEGKLVEQALKLRAIPCSFYKQEGIYQSPESIQILNILECLLDPNKPSSYRKLLFGDLFQVHPNNLPFFDEHSIDSYEKSILDRWKVLAMDRKFAELFRSIEEDSRIFLTEEEADIAWERKRTNYRQIFRKLLQFQIANQAGLEEVLEELKQLQSEKRNEEELPLFERETEKDAVQILTLHASKGLEWPVVFLFNLSGNFTPEVYDYPFAEPENGRTWKLSLWDTEEELKISKEEYSYQNLNENKRLLYVGITRPKIRLYLPFFTPLNNWKTRDSAYFKILYPRLQAILENEPNPEFFQLVSWTPRNLERSEQIIHKRTVPTEVRFTPLILQESNSPKTVWIHSYSSLKSKANVALNDEALSVLEGGSFLKSDEIEDSHLEMEDELPSSAATGSFLHLLLEELDFSLFGTKTSKELLNNELIVSRMNFHLDYFQLSKTKQKDTEPEKDVYKRRACEILWNSLNAKVPALNQTSFRLLDIPKTKRVSEMDFHLDLDPERNGPGNYLKGSIDLVFEFENKFYLADYKSNLLQDYSLSSLKKSIESPESRYNLQRDIYAMILFQYLKNIFGEKEAFQKLGGVFYFYLRGMKPGEDKGIYSDFDWSLERLNEIKDDLRLLTSQNWENFL</sequence>
<comment type="caution">
    <text evidence="19">The sequence shown here is derived from an EMBL/GenBank/DDBJ whole genome shotgun (WGS) entry which is preliminary data.</text>
</comment>
<feature type="binding site" evidence="15">
    <location>
        <position position="830"/>
    </location>
    <ligand>
        <name>Mg(2+)</name>
        <dbReference type="ChEBI" id="CHEBI:18420"/>
    </ligand>
</feature>
<dbReference type="InterPro" id="IPR027417">
    <property type="entry name" value="P-loop_NTPase"/>
</dbReference>
<keyword evidence="3 15" id="KW-0547">Nucleotide-binding</keyword>
<comment type="function">
    <text evidence="15">A helicase/nuclease that prepares dsDNA breaks (DSB) for recombinational DNA repair. Binds to DSBs and unwinds DNA via a highly rapid and processive ATP-dependent bidirectional helicase activity. Unwinds dsDNA until it encounters a Chi (crossover hotspot instigator) sequence from the 3' direction. Cuts ssDNA a few nucleotides 3' to the Chi site. The properties and activities of the enzyme are changed at Chi. The Chi-altered holoenzyme produces a long 3'-ssDNA overhang and facilitates RecA-binding to the ssDNA for homologous DNA recombination and repair. Holoenzyme degrades any linearized DNA that is unable to undergo homologous recombination. In the holoenzyme this subunit contributes ATPase, 3'-5' helicase, exonuclease activity and loads RecA onto ssDNA.</text>
</comment>
<evidence type="ECO:0000256" key="11">
    <source>
        <dbReference type="ARBA" id="ARBA00023204"/>
    </source>
</evidence>
<dbReference type="RefSeq" id="WP_205278071.1">
    <property type="nucleotide sequence ID" value="NZ_JAFFPU010000006.1"/>
</dbReference>
<evidence type="ECO:0000259" key="17">
    <source>
        <dbReference type="PROSITE" id="PS51198"/>
    </source>
</evidence>
<evidence type="ECO:0000256" key="3">
    <source>
        <dbReference type="ARBA" id="ARBA00022741"/>
    </source>
</evidence>
<evidence type="ECO:0000256" key="7">
    <source>
        <dbReference type="ARBA" id="ARBA00022839"/>
    </source>
</evidence>
<dbReference type="HAMAP" id="MF_01485">
    <property type="entry name" value="RecB"/>
    <property type="match status" value="1"/>
</dbReference>
<dbReference type="EC" id="3.1.11.5" evidence="15"/>
<comment type="catalytic activity">
    <reaction evidence="14 15">
        <text>ATP + H2O = ADP + phosphate + H(+)</text>
        <dbReference type="Rhea" id="RHEA:13065"/>
        <dbReference type="ChEBI" id="CHEBI:15377"/>
        <dbReference type="ChEBI" id="CHEBI:15378"/>
        <dbReference type="ChEBI" id="CHEBI:30616"/>
        <dbReference type="ChEBI" id="CHEBI:43474"/>
        <dbReference type="ChEBI" id="CHEBI:456216"/>
        <dbReference type="EC" id="5.6.2.4"/>
    </reaction>
</comment>
<keyword evidence="12 15" id="KW-0413">Isomerase</keyword>
<keyword evidence="9 15" id="KW-0460">Magnesium</keyword>
<dbReference type="InterPro" id="IPR000212">
    <property type="entry name" value="DNA_helicase_UvrD/REP"/>
</dbReference>
<evidence type="ECO:0000313" key="20">
    <source>
        <dbReference type="Proteomes" id="UP000724686"/>
    </source>
</evidence>
<dbReference type="PROSITE" id="PS51198">
    <property type="entry name" value="UVRD_HELICASE_ATP_BIND"/>
    <property type="match status" value="1"/>
</dbReference>
<feature type="binding site" evidence="16">
    <location>
        <begin position="17"/>
        <end position="24"/>
    </location>
    <ligand>
        <name>ATP</name>
        <dbReference type="ChEBI" id="CHEBI:30616"/>
    </ligand>
</feature>
<comment type="cofactor">
    <cofactor evidence="15">
        <name>Mg(2+)</name>
        <dbReference type="ChEBI" id="CHEBI:18420"/>
    </cofactor>
    <text evidence="15">Binds 1 Mg(2+) ion per subunit.</text>
</comment>
<evidence type="ECO:0000256" key="6">
    <source>
        <dbReference type="ARBA" id="ARBA00022806"/>
    </source>
</evidence>
<evidence type="ECO:0000313" key="19">
    <source>
        <dbReference type="EMBL" id="MBM9575873.1"/>
    </source>
</evidence>
<comment type="catalytic activity">
    <reaction evidence="13 15">
        <text>Couples ATP hydrolysis with the unwinding of duplex DNA by translocating in the 3'-5' direction.</text>
        <dbReference type="EC" id="5.6.2.4"/>
    </reaction>
</comment>
<keyword evidence="20" id="KW-1185">Reference proteome</keyword>
<dbReference type="Proteomes" id="UP000724686">
    <property type="component" value="Unassembled WGS sequence"/>
</dbReference>
<evidence type="ECO:0000256" key="2">
    <source>
        <dbReference type="ARBA" id="ARBA00022723"/>
    </source>
</evidence>
<dbReference type="CDD" id="cd22352">
    <property type="entry name" value="RecB_C-like"/>
    <property type="match status" value="1"/>
</dbReference>
<keyword evidence="4 15" id="KW-0227">DNA damage</keyword>
<reference evidence="19 20" key="1">
    <citation type="submission" date="2021-02" db="EMBL/GenBank/DDBJ databases">
        <title>Leptospira ainlahdjerensis sp. nov., Leptospira ainazelensis sp. nov., Leptospira abararensis sp. nov. and Leptospira chreensis sp. nov., four new species isolated from water sources in Algeria.</title>
        <authorList>
            <person name="Amara Korba A."/>
            <person name="Kainiu M."/>
            <person name="Vincent A.T."/>
            <person name="Mariet J.-F."/>
            <person name="Veyrier F.J."/>
            <person name="Goarant C."/>
            <person name="Picardeau M."/>
        </authorList>
    </citation>
    <scope>NUCLEOTIDE SEQUENCE [LARGE SCALE GENOMIC DNA]</scope>
    <source>
        <strain evidence="19 20">201903070</strain>
    </source>
</reference>
<dbReference type="PROSITE" id="PS51217">
    <property type="entry name" value="UVRD_HELICASE_CTER"/>
    <property type="match status" value="1"/>
</dbReference>
<dbReference type="Pfam" id="PF00580">
    <property type="entry name" value="UvrD-helicase"/>
    <property type="match status" value="1"/>
</dbReference>
<comment type="catalytic activity">
    <reaction evidence="15">
        <text>Exonucleolytic cleavage (in the presence of ATP) in either 5'- to 3'- or 3'- to 5'-direction to yield 5'-phosphooligonucleotides.</text>
        <dbReference type="EC" id="3.1.11.5"/>
    </reaction>
</comment>
<keyword evidence="11 15" id="KW-0234">DNA repair</keyword>